<reference evidence="1" key="2">
    <citation type="journal article" date="2021" name="Data Brief">
        <title>Draft genome sequence data of the facultative, thermophilic, xylanolytic bacterium Paenibacillus sp. strain DA-C8.</title>
        <authorList>
            <person name="Chhe C."/>
            <person name="Uke A."/>
            <person name="Baramee S."/>
            <person name="Ungkulpasvich U."/>
            <person name="Tachaapaikoon C."/>
            <person name="Pason P."/>
            <person name="Waeonukul R."/>
            <person name="Ratanakhanokchai K."/>
            <person name="Kosugi A."/>
        </authorList>
    </citation>
    <scope>NUCLEOTIDE SEQUENCE</scope>
    <source>
        <strain evidence="1">DA-C8</strain>
    </source>
</reference>
<dbReference type="AlphaFoldDB" id="A0A916QDM9"/>
<dbReference type="EMBL" id="BMAQ01000028">
    <property type="protein sequence ID" value="GFR38815.1"/>
    <property type="molecule type" value="Genomic_DNA"/>
</dbReference>
<comment type="caution">
    <text evidence="1">The sequence shown here is derived from an EMBL/GenBank/DDBJ whole genome shotgun (WGS) entry which is preliminary data.</text>
</comment>
<proteinExistence type="predicted"/>
<reference evidence="1" key="1">
    <citation type="submission" date="2020-08" db="EMBL/GenBank/DDBJ databases">
        <authorList>
            <person name="Uke A."/>
            <person name="Chhe C."/>
            <person name="Baramee S."/>
            <person name="Kosugi A."/>
        </authorList>
    </citation>
    <scope>NUCLEOTIDE SEQUENCE</scope>
    <source>
        <strain evidence="1">DA-C8</strain>
    </source>
</reference>
<accession>A0A916QDM9</accession>
<name>A0A916QDM9_9BACL</name>
<evidence type="ECO:0000313" key="1">
    <source>
        <dbReference type="EMBL" id="GFR38815.1"/>
    </source>
</evidence>
<organism evidence="1 2">
    <name type="scientific">Insulibacter thermoxylanivorax</name>
    <dbReference type="NCBI Taxonomy" id="2749268"/>
    <lineage>
        <taxon>Bacteria</taxon>
        <taxon>Bacillati</taxon>
        <taxon>Bacillota</taxon>
        <taxon>Bacilli</taxon>
        <taxon>Bacillales</taxon>
        <taxon>Paenibacillaceae</taxon>
        <taxon>Insulibacter</taxon>
    </lineage>
</organism>
<evidence type="ECO:0000313" key="2">
    <source>
        <dbReference type="Proteomes" id="UP000654993"/>
    </source>
</evidence>
<keyword evidence="2" id="KW-1185">Reference proteome</keyword>
<dbReference type="Proteomes" id="UP000654993">
    <property type="component" value="Unassembled WGS sequence"/>
</dbReference>
<sequence>MVERRVTANIHKSAISSNHDASIIIPQFSYNGLKYYNEPRLVVTETGFYDRILVDNAVYASIYDSFFDNTSLYIVPPNEGVDIGVYRSEFKNSYGDSEAAVYLNEYGKAYPYLELVDTKIRQSKIGLQTTGGCLRKHYRRGILP</sequence>
<protein>
    <submittedName>
        <fullName evidence="1">Uncharacterized protein</fullName>
    </submittedName>
</protein>
<gene>
    <name evidence="1" type="ORF">PRECH8_21110</name>
</gene>